<evidence type="ECO:0000313" key="1">
    <source>
        <dbReference type="EMBL" id="MQS15870.1"/>
    </source>
</evidence>
<dbReference type="RefSeq" id="WP_153465598.1">
    <property type="nucleotide sequence ID" value="NZ_WBOF01000001.1"/>
</dbReference>
<reference evidence="1 2" key="1">
    <citation type="submission" date="2019-09" db="EMBL/GenBank/DDBJ databases">
        <title>Genome Sequences of Streptomyces kaniharaensis ATCC 21070.</title>
        <authorList>
            <person name="Zhu W."/>
            <person name="De Crecy-Lagard V."/>
            <person name="Richards N.G."/>
        </authorList>
    </citation>
    <scope>NUCLEOTIDE SEQUENCE [LARGE SCALE GENOMIC DNA]</scope>
    <source>
        <strain evidence="1 2">SF-557</strain>
    </source>
</reference>
<dbReference type="EMBL" id="WBOF01000001">
    <property type="protein sequence ID" value="MQS15870.1"/>
    <property type="molecule type" value="Genomic_DNA"/>
</dbReference>
<organism evidence="1 2">
    <name type="scientific">Streptomyces kaniharaensis</name>
    <dbReference type="NCBI Taxonomy" id="212423"/>
    <lineage>
        <taxon>Bacteria</taxon>
        <taxon>Bacillati</taxon>
        <taxon>Actinomycetota</taxon>
        <taxon>Actinomycetes</taxon>
        <taxon>Kitasatosporales</taxon>
        <taxon>Streptomycetaceae</taxon>
        <taxon>Streptomyces</taxon>
    </lineage>
</organism>
<accession>A0A6N7KWH6</accession>
<dbReference type="AlphaFoldDB" id="A0A6N7KWH6"/>
<sequence length="160" mass="17907">MPEQQQDEPQLTHDDAERSLAMLRHARAHHRAATGWPNSQLIPLVFEAFTAGGLSIDVIAVELNIAEDRVRAVIDGHMLFAYRVDLQTTYGWEVDDYVERAPVEIVDIDPTRNAEQFAQTTADEVLAGHDPDVINVRVLVWAVRPGRDEDAAAVVERSRS</sequence>
<name>A0A6N7KWH6_9ACTN</name>
<dbReference type="OrthoDB" id="9857987at2"/>
<gene>
    <name evidence="1" type="ORF">F7Q99_27320</name>
</gene>
<proteinExistence type="predicted"/>
<keyword evidence="2" id="KW-1185">Reference proteome</keyword>
<evidence type="ECO:0000313" key="2">
    <source>
        <dbReference type="Proteomes" id="UP000450000"/>
    </source>
</evidence>
<dbReference type="Proteomes" id="UP000450000">
    <property type="component" value="Unassembled WGS sequence"/>
</dbReference>
<protein>
    <submittedName>
        <fullName evidence="1">Uncharacterized protein</fullName>
    </submittedName>
</protein>
<comment type="caution">
    <text evidence="1">The sequence shown here is derived from an EMBL/GenBank/DDBJ whole genome shotgun (WGS) entry which is preliminary data.</text>
</comment>